<keyword evidence="6" id="KW-0418">Kinase</keyword>
<keyword evidence="6" id="KW-0808">Transferase</keyword>
<keyword evidence="4" id="KW-0812">Transmembrane</keyword>
<evidence type="ECO:0000313" key="6">
    <source>
        <dbReference type="EMBL" id="SNR66966.1"/>
    </source>
</evidence>
<dbReference type="PRINTS" id="PR00344">
    <property type="entry name" value="BCTRLSENSOR"/>
</dbReference>
<dbReference type="GO" id="GO:0000155">
    <property type="term" value="F:phosphorelay sensor kinase activity"/>
    <property type="evidence" value="ECO:0007669"/>
    <property type="project" value="InterPro"/>
</dbReference>
<keyword evidence="4" id="KW-0472">Membrane</keyword>
<protein>
    <recommendedName>
        <fullName evidence="2">histidine kinase</fullName>
        <ecNumber evidence="2">2.7.13.3</ecNumber>
    </recommendedName>
</protein>
<dbReference type="Gene3D" id="1.10.287.130">
    <property type="match status" value="1"/>
</dbReference>
<feature type="transmembrane region" description="Helical" evidence="4">
    <location>
        <begin position="6"/>
        <end position="27"/>
    </location>
</feature>
<dbReference type="EMBL" id="FZNT01000008">
    <property type="protein sequence ID" value="SNR66966.1"/>
    <property type="molecule type" value="Genomic_DNA"/>
</dbReference>
<evidence type="ECO:0000256" key="4">
    <source>
        <dbReference type="SAM" id="Phobius"/>
    </source>
</evidence>
<dbReference type="InterPro" id="IPR003594">
    <property type="entry name" value="HATPase_dom"/>
</dbReference>
<organism evidence="6 7">
    <name type="scientific">Lutibacter agarilyticus</name>
    <dbReference type="NCBI Taxonomy" id="1109740"/>
    <lineage>
        <taxon>Bacteria</taxon>
        <taxon>Pseudomonadati</taxon>
        <taxon>Bacteroidota</taxon>
        <taxon>Flavobacteriia</taxon>
        <taxon>Flavobacteriales</taxon>
        <taxon>Flavobacteriaceae</taxon>
        <taxon>Lutibacter</taxon>
    </lineage>
</organism>
<dbReference type="PANTHER" id="PTHR43547:SF2">
    <property type="entry name" value="HYBRID SIGNAL TRANSDUCTION HISTIDINE KINASE C"/>
    <property type="match status" value="1"/>
</dbReference>
<proteinExistence type="predicted"/>
<reference evidence="6 7" key="1">
    <citation type="submission" date="2017-06" db="EMBL/GenBank/DDBJ databases">
        <authorList>
            <person name="Kim H.J."/>
            <person name="Triplett B.A."/>
        </authorList>
    </citation>
    <scope>NUCLEOTIDE SEQUENCE [LARGE SCALE GENOMIC DNA]</scope>
    <source>
        <strain evidence="6 7">DSM 29150</strain>
    </source>
</reference>
<keyword evidence="3" id="KW-0597">Phosphoprotein</keyword>
<dbReference type="SMART" id="SM00387">
    <property type="entry name" value="HATPase_c"/>
    <property type="match status" value="1"/>
</dbReference>
<dbReference type="SUPFAM" id="SSF55874">
    <property type="entry name" value="ATPase domain of HSP90 chaperone/DNA topoisomerase II/histidine kinase"/>
    <property type="match status" value="1"/>
</dbReference>
<dbReference type="SMART" id="SM00388">
    <property type="entry name" value="HisKA"/>
    <property type="match status" value="1"/>
</dbReference>
<name>A0A238Y6R8_9FLAO</name>
<evidence type="ECO:0000259" key="5">
    <source>
        <dbReference type="PROSITE" id="PS50109"/>
    </source>
</evidence>
<dbReference type="Pfam" id="PF00512">
    <property type="entry name" value="HisKA"/>
    <property type="match status" value="1"/>
</dbReference>
<accession>A0A238Y6R8</accession>
<keyword evidence="7" id="KW-1185">Reference proteome</keyword>
<evidence type="ECO:0000256" key="3">
    <source>
        <dbReference type="ARBA" id="ARBA00022553"/>
    </source>
</evidence>
<dbReference type="EC" id="2.7.13.3" evidence="2"/>
<dbReference type="RefSeq" id="WP_089382305.1">
    <property type="nucleotide sequence ID" value="NZ_FZNT01000008.1"/>
</dbReference>
<sequence length="486" mass="55416">MNKQNYKWVVYFIGITIATTIAVQVYWNFKEYRINKQHLISKVQLSLDNSVEAYFANLTKSGIITYNSKNAKSKTDTIIVSTTSRHHFRRKIDSTLQNLAKNDSLGKPIIIKNFRNESYPFFTPNDDFPKHLDSLISKVVVSISRDTLDLVKLNSYLEKEFERNNIDVTYGLKFNYGYRTINDSIVKKTKQFNLANIPKKHLTATSKSTFLHRNKLELYFTNETIALLKASLVSVLLSLLLSISIIASLVYLLKTIYKQKQLAEVKNDLINNITHELKTPIATISTVLEALKSFNALDDKEKSEKYLSMANLQLMKLNEMVEKILETATINQENLAITKLPSDIGELLEQVIDKFKLIAADKTISLKNNVKKTILNLDKFHFENAIGNIIDNAIKYGGGEISVELTSEKNKLHILIKDNGNGIPKSEKENIFKQFYRIPTGNTHNVKGFGIGLFYTKSIIEKHGGTMQVIYDKNNNTLFKITLPNE</sequence>
<keyword evidence="4" id="KW-1133">Transmembrane helix</keyword>
<feature type="transmembrane region" description="Helical" evidence="4">
    <location>
        <begin position="232"/>
        <end position="253"/>
    </location>
</feature>
<dbReference type="CDD" id="cd00075">
    <property type="entry name" value="HATPase"/>
    <property type="match status" value="1"/>
</dbReference>
<feature type="domain" description="Histidine kinase" evidence="5">
    <location>
        <begin position="272"/>
        <end position="486"/>
    </location>
</feature>
<dbReference type="InterPro" id="IPR036890">
    <property type="entry name" value="HATPase_C_sf"/>
</dbReference>
<dbReference type="Gene3D" id="3.30.565.10">
    <property type="entry name" value="Histidine kinase-like ATPase, C-terminal domain"/>
    <property type="match status" value="1"/>
</dbReference>
<evidence type="ECO:0000256" key="2">
    <source>
        <dbReference type="ARBA" id="ARBA00012438"/>
    </source>
</evidence>
<dbReference type="InterPro" id="IPR036097">
    <property type="entry name" value="HisK_dim/P_sf"/>
</dbReference>
<dbReference type="Proteomes" id="UP000198384">
    <property type="component" value="Unassembled WGS sequence"/>
</dbReference>
<dbReference type="InterPro" id="IPR004358">
    <property type="entry name" value="Sig_transdc_His_kin-like_C"/>
</dbReference>
<dbReference type="Pfam" id="PF02518">
    <property type="entry name" value="HATPase_c"/>
    <property type="match status" value="1"/>
</dbReference>
<dbReference type="InterPro" id="IPR005467">
    <property type="entry name" value="His_kinase_dom"/>
</dbReference>
<dbReference type="PROSITE" id="PS50109">
    <property type="entry name" value="HIS_KIN"/>
    <property type="match status" value="1"/>
</dbReference>
<dbReference type="PANTHER" id="PTHR43547">
    <property type="entry name" value="TWO-COMPONENT HISTIDINE KINASE"/>
    <property type="match status" value="1"/>
</dbReference>
<evidence type="ECO:0000313" key="7">
    <source>
        <dbReference type="Proteomes" id="UP000198384"/>
    </source>
</evidence>
<comment type="catalytic activity">
    <reaction evidence="1">
        <text>ATP + protein L-histidine = ADP + protein N-phospho-L-histidine.</text>
        <dbReference type="EC" id="2.7.13.3"/>
    </reaction>
</comment>
<dbReference type="SUPFAM" id="SSF47384">
    <property type="entry name" value="Homodimeric domain of signal transducing histidine kinase"/>
    <property type="match status" value="1"/>
</dbReference>
<dbReference type="OrthoDB" id="1933776at2"/>
<dbReference type="AlphaFoldDB" id="A0A238Y6R8"/>
<dbReference type="InterPro" id="IPR003661">
    <property type="entry name" value="HisK_dim/P_dom"/>
</dbReference>
<evidence type="ECO:0000256" key="1">
    <source>
        <dbReference type="ARBA" id="ARBA00000085"/>
    </source>
</evidence>
<dbReference type="CDD" id="cd00082">
    <property type="entry name" value="HisKA"/>
    <property type="match status" value="1"/>
</dbReference>
<gene>
    <name evidence="6" type="ORF">SAMN06265371_108100</name>
</gene>